<feature type="region of interest" description="Disordered" evidence="1">
    <location>
        <begin position="68"/>
        <end position="103"/>
    </location>
</feature>
<reference evidence="2" key="1">
    <citation type="journal article" date="2022" name="bioRxiv">
        <title>Sequencing and chromosome-scale assembly of the giantPleurodeles waltlgenome.</title>
        <authorList>
            <person name="Brown T."/>
            <person name="Elewa A."/>
            <person name="Iarovenko S."/>
            <person name="Subramanian E."/>
            <person name="Araus A.J."/>
            <person name="Petzold A."/>
            <person name="Susuki M."/>
            <person name="Suzuki K.-i.T."/>
            <person name="Hayashi T."/>
            <person name="Toyoda A."/>
            <person name="Oliveira C."/>
            <person name="Osipova E."/>
            <person name="Leigh N.D."/>
            <person name="Simon A."/>
            <person name="Yun M.H."/>
        </authorList>
    </citation>
    <scope>NUCLEOTIDE SEQUENCE</scope>
    <source>
        <strain evidence="2">20211129_DDA</strain>
        <tissue evidence="2">Liver</tissue>
    </source>
</reference>
<organism evidence="2 3">
    <name type="scientific">Pleurodeles waltl</name>
    <name type="common">Iberian ribbed newt</name>
    <dbReference type="NCBI Taxonomy" id="8319"/>
    <lineage>
        <taxon>Eukaryota</taxon>
        <taxon>Metazoa</taxon>
        <taxon>Chordata</taxon>
        <taxon>Craniata</taxon>
        <taxon>Vertebrata</taxon>
        <taxon>Euteleostomi</taxon>
        <taxon>Amphibia</taxon>
        <taxon>Batrachia</taxon>
        <taxon>Caudata</taxon>
        <taxon>Salamandroidea</taxon>
        <taxon>Salamandridae</taxon>
        <taxon>Pleurodelinae</taxon>
        <taxon>Pleurodeles</taxon>
    </lineage>
</organism>
<dbReference type="EMBL" id="JANPWB010000012">
    <property type="protein sequence ID" value="KAJ1116825.1"/>
    <property type="molecule type" value="Genomic_DNA"/>
</dbReference>
<keyword evidence="3" id="KW-1185">Reference proteome</keyword>
<proteinExistence type="predicted"/>
<gene>
    <name evidence="2" type="ORF">NDU88_005030</name>
</gene>
<evidence type="ECO:0000313" key="2">
    <source>
        <dbReference type="EMBL" id="KAJ1116825.1"/>
    </source>
</evidence>
<evidence type="ECO:0000256" key="1">
    <source>
        <dbReference type="SAM" id="MobiDB-lite"/>
    </source>
</evidence>
<dbReference type="AlphaFoldDB" id="A0AAV7NVF6"/>
<dbReference type="Proteomes" id="UP001066276">
    <property type="component" value="Chromosome 8"/>
</dbReference>
<evidence type="ECO:0000313" key="3">
    <source>
        <dbReference type="Proteomes" id="UP001066276"/>
    </source>
</evidence>
<comment type="caution">
    <text evidence="2">The sequence shown here is derived from an EMBL/GenBank/DDBJ whole genome shotgun (WGS) entry which is preliminary data.</text>
</comment>
<protein>
    <submittedName>
        <fullName evidence="2">Uncharacterized protein</fullName>
    </submittedName>
</protein>
<name>A0AAV7NVF6_PLEWA</name>
<sequence length="103" mass="10807">MQQFAALVVTSCDPHSSLLKAQCGVAKLQKRQNVTSILRSAAGRQGGVMTVDVAVRCACRRVAPPALCPQPPQSLQVPDGLLARSGTTRQQGGRAAGQEDDPQ</sequence>
<accession>A0AAV7NVF6</accession>